<evidence type="ECO:0000313" key="2">
    <source>
        <dbReference type="EMBL" id="CAI5717956.1"/>
    </source>
</evidence>
<dbReference type="AlphaFoldDB" id="A0AAV0TA21"/>
<protein>
    <submittedName>
        <fullName evidence="2">Uncharacterized protein</fullName>
    </submittedName>
</protein>
<name>A0AAV0TA21_9STRA</name>
<reference evidence="2" key="1">
    <citation type="submission" date="2022-12" db="EMBL/GenBank/DDBJ databases">
        <authorList>
            <person name="Webb A."/>
        </authorList>
    </citation>
    <scope>NUCLEOTIDE SEQUENCE</scope>
    <source>
        <strain evidence="2">Pf2</strain>
    </source>
</reference>
<accession>A0AAV0TA21</accession>
<evidence type="ECO:0000313" key="3">
    <source>
        <dbReference type="Proteomes" id="UP001159659"/>
    </source>
</evidence>
<organism evidence="2 3">
    <name type="scientific">Peronospora farinosa</name>
    <dbReference type="NCBI Taxonomy" id="134698"/>
    <lineage>
        <taxon>Eukaryota</taxon>
        <taxon>Sar</taxon>
        <taxon>Stramenopiles</taxon>
        <taxon>Oomycota</taxon>
        <taxon>Peronosporomycetes</taxon>
        <taxon>Peronosporales</taxon>
        <taxon>Peronosporaceae</taxon>
        <taxon>Peronospora</taxon>
    </lineage>
</organism>
<comment type="caution">
    <text evidence="2">The sequence shown here is derived from an EMBL/GenBank/DDBJ whole genome shotgun (WGS) entry which is preliminary data.</text>
</comment>
<dbReference type="Proteomes" id="UP001159659">
    <property type="component" value="Unassembled WGS sequence"/>
</dbReference>
<sequence length="118" mass="13645">MEIQLLQEPARANAAEDPLAAEIATRASLEERLQSLQYRYEVLLRDTLPPHSTNTSRMDRDQHSPINSKNLSINPSHEEAQLPLPTYNFVPLRTQRSPAPTHHRKIKVHLQDYIYLKI</sequence>
<feature type="compositionally biased region" description="Polar residues" evidence="1">
    <location>
        <begin position="64"/>
        <end position="75"/>
    </location>
</feature>
<proteinExistence type="predicted"/>
<gene>
    <name evidence="2" type="ORF">PFR002_LOCUS3548</name>
</gene>
<dbReference type="EMBL" id="CANTFK010000580">
    <property type="protein sequence ID" value="CAI5717956.1"/>
    <property type="molecule type" value="Genomic_DNA"/>
</dbReference>
<evidence type="ECO:0000256" key="1">
    <source>
        <dbReference type="SAM" id="MobiDB-lite"/>
    </source>
</evidence>
<feature type="region of interest" description="Disordered" evidence="1">
    <location>
        <begin position="47"/>
        <end position="77"/>
    </location>
</feature>